<organism evidence="2 3">
    <name type="scientific">Sediminitomix flava</name>
    <dbReference type="NCBI Taxonomy" id="379075"/>
    <lineage>
        <taxon>Bacteria</taxon>
        <taxon>Pseudomonadati</taxon>
        <taxon>Bacteroidota</taxon>
        <taxon>Cytophagia</taxon>
        <taxon>Cytophagales</taxon>
        <taxon>Flammeovirgaceae</taxon>
        <taxon>Sediminitomix</taxon>
    </lineage>
</organism>
<evidence type="ECO:0000313" key="2">
    <source>
        <dbReference type="EMBL" id="PWJ38570.1"/>
    </source>
</evidence>
<dbReference type="AlphaFoldDB" id="A0A315Z6G8"/>
<dbReference type="Gene3D" id="2.60.40.2340">
    <property type="match status" value="3"/>
</dbReference>
<gene>
    <name evidence="2" type="ORF">BC781_107160</name>
</gene>
<evidence type="ECO:0000313" key="3">
    <source>
        <dbReference type="Proteomes" id="UP000245535"/>
    </source>
</evidence>
<name>A0A315Z6G8_SEDFL</name>
<keyword evidence="2" id="KW-0378">Hydrolase</keyword>
<sequence length="523" mass="58350">MKINNTTYILYCLLFVLASCIEDDTDYPIINGEFLSFSVEGQTKPAVIDLETRTVTVEVEDEVELSSVKILEYSITEDASIQPEMVEIDDFSEAKNYVISTYQDYDWTIEVRYGKAFVTAIEIENQVGEPLIDNHAQNITLFVEEGSSDLEDIRLTTFEVSEGATASPNPMELTNFSEPVEITIVSAYGEESVWHIEVKYEPVLKSFTIENALNDSIYVSHNIIEVTMPVGTDLSKLTVSDFELQEGATASPDLGTISDLSTPQTVKITSAQGNTQDWIIRAQEARQVEFSMFDDWFSTDVKNLFGNVKGQYYLPGNDESSVWGSGDIGAAMNTVAANTISALEDNGTTYAHLESKSVLGVLAAGSLFTGTMEADGLIPKTNFGMPFTERPLSFELDYRAEMLEKDGYQDGYDIYILLQVREGEGDNEKRYRLGTAWYRSTESVDDWTHLKIPVEYGELISDFPKYMEPNPDNEFSPEEGYWDDPTAVPTHAIVVFSSSYDGDNMNGVVGSSLEINNVTLEYK</sequence>
<evidence type="ECO:0000259" key="1">
    <source>
        <dbReference type="Pfam" id="PF13201"/>
    </source>
</evidence>
<dbReference type="PROSITE" id="PS51257">
    <property type="entry name" value="PROKAR_LIPOPROTEIN"/>
    <property type="match status" value="1"/>
</dbReference>
<reference evidence="2 3" key="1">
    <citation type="submission" date="2018-03" db="EMBL/GenBank/DDBJ databases">
        <title>Genomic Encyclopedia of Archaeal and Bacterial Type Strains, Phase II (KMG-II): from individual species to whole genera.</title>
        <authorList>
            <person name="Goeker M."/>
        </authorList>
    </citation>
    <scope>NUCLEOTIDE SEQUENCE [LARGE SCALE GENOMIC DNA]</scope>
    <source>
        <strain evidence="2 3">DSM 28229</strain>
    </source>
</reference>
<accession>A0A315Z6G8</accession>
<dbReference type="GO" id="GO:0016787">
    <property type="term" value="F:hydrolase activity"/>
    <property type="evidence" value="ECO:0007669"/>
    <property type="project" value="UniProtKB-KW"/>
</dbReference>
<dbReference type="InterPro" id="IPR025112">
    <property type="entry name" value="PCMD"/>
</dbReference>
<dbReference type="EMBL" id="QGDO01000007">
    <property type="protein sequence ID" value="PWJ38570.1"/>
    <property type="molecule type" value="Genomic_DNA"/>
</dbReference>
<comment type="caution">
    <text evidence="2">The sequence shown here is derived from an EMBL/GenBank/DDBJ whole genome shotgun (WGS) entry which is preliminary data.</text>
</comment>
<dbReference type="InterPro" id="IPR038653">
    <property type="entry name" value="Put_CMD_sf"/>
</dbReference>
<dbReference type="RefSeq" id="WP_109621760.1">
    <property type="nucleotide sequence ID" value="NZ_QGDO01000007.1"/>
</dbReference>
<dbReference type="Gene3D" id="2.60.120.890">
    <property type="entry name" value="BT2081, beta-jelly-roll domain"/>
    <property type="match status" value="1"/>
</dbReference>
<proteinExistence type="predicted"/>
<dbReference type="Pfam" id="PF13201">
    <property type="entry name" value="PCMD"/>
    <property type="match status" value="1"/>
</dbReference>
<dbReference type="OrthoDB" id="1466621at2"/>
<dbReference type="Proteomes" id="UP000245535">
    <property type="component" value="Unassembled WGS sequence"/>
</dbReference>
<feature type="domain" description="Putative carbohydrate metabolism" evidence="1">
    <location>
        <begin position="318"/>
        <end position="520"/>
    </location>
</feature>
<keyword evidence="3" id="KW-1185">Reference proteome</keyword>
<protein>
    <submittedName>
        <fullName evidence="2">Putative glycosyl hydrolase or carbohydrate binding protein</fullName>
    </submittedName>
</protein>